<feature type="transmembrane region" description="Helical" evidence="2">
    <location>
        <begin position="30"/>
        <end position="48"/>
    </location>
</feature>
<sequence>MEALPQMGISVPTDYDGNGGNGEPEKGKPIIISLAIFAAVIAVLFVLTKGAK</sequence>
<protein>
    <submittedName>
        <fullName evidence="3">Uncharacterized protein</fullName>
    </submittedName>
</protein>
<proteinExistence type="predicted"/>
<feature type="region of interest" description="Disordered" evidence="1">
    <location>
        <begin position="1"/>
        <end position="22"/>
    </location>
</feature>
<evidence type="ECO:0000313" key="3">
    <source>
        <dbReference type="EMBL" id="QJA88661.1"/>
    </source>
</evidence>
<keyword evidence="2" id="KW-1133">Transmembrane helix</keyword>
<organism evidence="3">
    <name type="scientific">viral metagenome</name>
    <dbReference type="NCBI Taxonomy" id="1070528"/>
    <lineage>
        <taxon>unclassified sequences</taxon>
        <taxon>metagenomes</taxon>
        <taxon>organismal metagenomes</taxon>
    </lineage>
</organism>
<keyword evidence="2" id="KW-0472">Membrane</keyword>
<gene>
    <name evidence="3" type="ORF">MM415B02714_0008</name>
</gene>
<keyword evidence="2" id="KW-0812">Transmembrane</keyword>
<evidence type="ECO:0000256" key="2">
    <source>
        <dbReference type="SAM" id="Phobius"/>
    </source>
</evidence>
<name>A0A6M3L547_9ZZZZ</name>
<accession>A0A6M3L547</accession>
<evidence type="ECO:0000256" key="1">
    <source>
        <dbReference type="SAM" id="MobiDB-lite"/>
    </source>
</evidence>
<dbReference type="EMBL" id="MT142795">
    <property type="protein sequence ID" value="QJA88661.1"/>
    <property type="molecule type" value="Genomic_DNA"/>
</dbReference>
<dbReference type="AlphaFoldDB" id="A0A6M3L547"/>
<reference evidence="3" key="1">
    <citation type="submission" date="2020-03" db="EMBL/GenBank/DDBJ databases">
        <title>The deep terrestrial virosphere.</title>
        <authorList>
            <person name="Holmfeldt K."/>
            <person name="Nilsson E."/>
            <person name="Simone D."/>
            <person name="Lopez-Fernandez M."/>
            <person name="Wu X."/>
            <person name="de Brujin I."/>
            <person name="Lundin D."/>
            <person name="Andersson A."/>
            <person name="Bertilsson S."/>
            <person name="Dopson M."/>
        </authorList>
    </citation>
    <scope>NUCLEOTIDE SEQUENCE</scope>
    <source>
        <strain evidence="3">MM415B02714</strain>
    </source>
</reference>